<dbReference type="EMBL" id="BLXT01007821">
    <property type="protein sequence ID" value="GFO42930.1"/>
    <property type="molecule type" value="Genomic_DNA"/>
</dbReference>
<sequence length="125" mass="14130">MNHIADNLCHIAAESMHYAIKDIRGILTPYFKFETTKDILSKMETEIGTEQAGEYLDQWMHEWMSQSTFGGLLHYGSLLGLLHNVASRLLHYGSLLGLPHHGDYKSCGCIKYKTGDSQRKTQVSV</sequence>
<evidence type="ECO:0000313" key="2">
    <source>
        <dbReference type="Proteomes" id="UP000735302"/>
    </source>
</evidence>
<proteinExistence type="predicted"/>
<keyword evidence="1" id="KW-0675">Receptor</keyword>
<dbReference type="AlphaFoldDB" id="A0AAV4DFZ0"/>
<reference evidence="1 2" key="1">
    <citation type="journal article" date="2021" name="Elife">
        <title>Chloroplast acquisition without the gene transfer in kleptoplastic sea slugs, Plakobranchus ocellatus.</title>
        <authorList>
            <person name="Maeda T."/>
            <person name="Takahashi S."/>
            <person name="Yoshida T."/>
            <person name="Shimamura S."/>
            <person name="Takaki Y."/>
            <person name="Nagai Y."/>
            <person name="Toyoda A."/>
            <person name="Suzuki Y."/>
            <person name="Arimoto A."/>
            <person name="Ishii H."/>
            <person name="Satoh N."/>
            <person name="Nishiyama T."/>
            <person name="Hasebe M."/>
            <person name="Maruyama T."/>
            <person name="Minagawa J."/>
            <person name="Obokata J."/>
            <person name="Shigenobu S."/>
        </authorList>
    </citation>
    <scope>NUCLEOTIDE SEQUENCE [LARGE SCALE GENOMIC DNA]</scope>
</reference>
<dbReference type="Proteomes" id="UP000735302">
    <property type="component" value="Unassembled WGS sequence"/>
</dbReference>
<organism evidence="1 2">
    <name type="scientific">Plakobranchus ocellatus</name>
    <dbReference type="NCBI Taxonomy" id="259542"/>
    <lineage>
        <taxon>Eukaryota</taxon>
        <taxon>Metazoa</taxon>
        <taxon>Spiralia</taxon>
        <taxon>Lophotrochozoa</taxon>
        <taxon>Mollusca</taxon>
        <taxon>Gastropoda</taxon>
        <taxon>Heterobranchia</taxon>
        <taxon>Euthyneura</taxon>
        <taxon>Panpulmonata</taxon>
        <taxon>Sacoglossa</taxon>
        <taxon>Placobranchoidea</taxon>
        <taxon>Plakobranchidae</taxon>
        <taxon>Plakobranchus</taxon>
    </lineage>
</organism>
<keyword evidence="2" id="KW-1185">Reference proteome</keyword>
<name>A0AAV4DFZ0_9GAST</name>
<comment type="caution">
    <text evidence="1">The sequence shown here is derived from an EMBL/GenBank/DDBJ whole genome shotgun (WGS) entry which is preliminary data.</text>
</comment>
<evidence type="ECO:0000313" key="1">
    <source>
        <dbReference type="EMBL" id="GFO42930.1"/>
    </source>
</evidence>
<gene>
    <name evidence="1" type="ORF">PoB_006943500</name>
</gene>
<protein>
    <submittedName>
        <fullName evidence="1">Atrial natriuretic peptide clearance receptor</fullName>
    </submittedName>
</protein>
<accession>A0AAV4DFZ0</accession>